<keyword evidence="4" id="KW-1185">Reference proteome</keyword>
<sequence>MTSAGQQKELYDRFVQHSGLDKRSLEISRDLIIAFQYYKYKFDRGEGDSDNEPEHYLNVEKYKADGSESTLADVPLERLASLVEVLIRICVPEHRRTKVYKKAITGIRGINQTPKWDRADNPRAKPQTPFSEPRVPLSSRETNAILFERFAKASGLSGKTLAEINGMIVWRDSARTNGTWGAIEWKTFKVTGGRLGPTEPHYFADVPNCYVRDRFAARKVKLPKNKRDFHRMMLSGRWSVLKPDVQVEKNDEIEVPNVCDIDRDCDQIRAMIKIFVRKGHWTMEQFTQALNGPRRPQVIRFLEKKGPLEGRQSSVFRQSWRFFKTRELLGSELTDPPPKPKGVSQEVRALQELREVDPNRGKKRPSVKGSGRPEKLQKN</sequence>
<feature type="region of interest" description="Disordered" evidence="1">
    <location>
        <begin position="114"/>
        <end position="135"/>
    </location>
</feature>
<evidence type="ECO:0000259" key="2">
    <source>
        <dbReference type="Pfam" id="PF24852"/>
    </source>
</evidence>
<evidence type="ECO:0000313" key="4">
    <source>
        <dbReference type="Proteomes" id="UP000054516"/>
    </source>
</evidence>
<dbReference type="Pfam" id="PF24852">
    <property type="entry name" value="DUF7726"/>
    <property type="match status" value="1"/>
</dbReference>
<gene>
    <name evidence="3" type="ORF">SAMD00023353_5200270</name>
</gene>
<feature type="compositionally biased region" description="Basic and acidic residues" evidence="1">
    <location>
        <begin position="351"/>
        <end position="360"/>
    </location>
</feature>
<evidence type="ECO:0000256" key="1">
    <source>
        <dbReference type="SAM" id="MobiDB-lite"/>
    </source>
</evidence>
<evidence type="ECO:0000313" key="3">
    <source>
        <dbReference type="EMBL" id="GAP90702.1"/>
    </source>
</evidence>
<dbReference type="EMBL" id="DF977497">
    <property type="protein sequence ID" value="GAP90702.1"/>
    <property type="molecule type" value="Genomic_DNA"/>
</dbReference>
<feature type="domain" description="DUF7726" evidence="2">
    <location>
        <begin position="259"/>
        <end position="331"/>
    </location>
</feature>
<proteinExistence type="predicted"/>
<dbReference type="AlphaFoldDB" id="A0A1W2TQH8"/>
<accession>A0A1W2TQH8</accession>
<feature type="region of interest" description="Disordered" evidence="1">
    <location>
        <begin position="351"/>
        <end position="379"/>
    </location>
</feature>
<organism evidence="3">
    <name type="scientific">Rosellinia necatrix</name>
    <name type="common">White root-rot fungus</name>
    <dbReference type="NCBI Taxonomy" id="77044"/>
    <lineage>
        <taxon>Eukaryota</taxon>
        <taxon>Fungi</taxon>
        <taxon>Dikarya</taxon>
        <taxon>Ascomycota</taxon>
        <taxon>Pezizomycotina</taxon>
        <taxon>Sordariomycetes</taxon>
        <taxon>Xylariomycetidae</taxon>
        <taxon>Xylariales</taxon>
        <taxon>Xylariaceae</taxon>
        <taxon>Rosellinia</taxon>
    </lineage>
</organism>
<dbReference type="Proteomes" id="UP000054516">
    <property type="component" value="Unassembled WGS sequence"/>
</dbReference>
<dbReference type="STRING" id="77044.A0A1W2TQH8"/>
<dbReference type="InterPro" id="IPR056143">
    <property type="entry name" value="DUF7726"/>
</dbReference>
<name>A0A1W2TQH8_ROSNE</name>
<dbReference type="OrthoDB" id="4680706at2759"/>
<protein>
    <recommendedName>
        <fullName evidence="2">DUF7726 domain-containing protein</fullName>
    </recommendedName>
</protein>
<reference evidence="3" key="1">
    <citation type="submission" date="2016-03" db="EMBL/GenBank/DDBJ databases">
        <title>Draft genome sequence of Rosellinia necatrix.</title>
        <authorList>
            <person name="Kanematsu S."/>
        </authorList>
    </citation>
    <scope>NUCLEOTIDE SEQUENCE [LARGE SCALE GENOMIC DNA]</scope>
    <source>
        <strain evidence="3">W97</strain>
    </source>
</reference>